<feature type="binding site" evidence="15 16">
    <location>
        <position position="111"/>
    </location>
    <ligand>
        <name>S-adenosyl-L-methionine</name>
        <dbReference type="ChEBI" id="CHEBI:59789"/>
    </ligand>
</feature>
<dbReference type="InterPro" id="IPR002649">
    <property type="entry name" value="tRNA_m1G_MeTrfase_TrmD"/>
</dbReference>
<evidence type="ECO:0000313" key="20">
    <source>
        <dbReference type="Proteomes" id="UP000488506"/>
    </source>
</evidence>
<evidence type="ECO:0000256" key="17">
    <source>
        <dbReference type="RuleBase" id="RU003464"/>
    </source>
</evidence>
<dbReference type="NCBIfam" id="TIGR00088">
    <property type="entry name" value="trmD"/>
    <property type="match status" value="1"/>
</dbReference>
<evidence type="ECO:0000256" key="1">
    <source>
        <dbReference type="ARBA" id="ARBA00002634"/>
    </source>
</evidence>
<evidence type="ECO:0000256" key="5">
    <source>
        <dbReference type="ARBA" id="ARBA00012807"/>
    </source>
</evidence>
<dbReference type="HAMAP" id="MF_00605">
    <property type="entry name" value="TrmD"/>
    <property type="match status" value="1"/>
</dbReference>
<dbReference type="PIRSF" id="PIRSF000386">
    <property type="entry name" value="tRNA_mtase"/>
    <property type="match status" value="1"/>
</dbReference>
<dbReference type="Pfam" id="PF01746">
    <property type="entry name" value="tRNA_m1G_MT"/>
    <property type="match status" value="1"/>
</dbReference>
<comment type="similarity">
    <text evidence="3 15 17">Belongs to the RNA methyltransferase TrmD family.</text>
</comment>
<evidence type="ECO:0000256" key="10">
    <source>
        <dbReference type="ARBA" id="ARBA00022691"/>
    </source>
</evidence>
<keyword evidence="11 15" id="KW-0819">tRNA processing</keyword>
<dbReference type="Proteomes" id="UP000488506">
    <property type="component" value="Unassembled WGS sequence"/>
</dbReference>
<protein>
    <recommendedName>
        <fullName evidence="6 15">tRNA (guanine-N(1)-)-methyltransferase</fullName>
        <ecNumber evidence="5 15">2.1.1.228</ecNumber>
    </recommendedName>
    <alternativeName>
        <fullName evidence="12 15">M1G-methyltransferase</fullName>
    </alternativeName>
    <alternativeName>
        <fullName evidence="13 15">tRNA [GM37] methyltransferase</fullName>
    </alternativeName>
</protein>
<comment type="subunit">
    <text evidence="4 15 17">Homodimer.</text>
</comment>
<keyword evidence="8 15" id="KW-0489">Methyltransferase</keyword>
<gene>
    <name evidence="15" type="primary">trmD</name>
    <name evidence="19" type="ORF">FD145_547</name>
</gene>
<evidence type="ECO:0000256" key="16">
    <source>
        <dbReference type="PIRSR" id="PIRSR000386-1"/>
    </source>
</evidence>
<comment type="function">
    <text evidence="1 15 17">Specifically methylates guanosine-37 in various tRNAs.</text>
</comment>
<keyword evidence="10 15" id="KW-0949">S-adenosyl-L-methionine</keyword>
<evidence type="ECO:0000256" key="4">
    <source>
        <dbReference type="ARBA" id="ARBA00011738"/>
    </source>
</evidence>
<keyword evidence="7 15" id="KW-0963">Cytoplasm</keyword>
<feature type="binding site" evidence="15 16">
    <location>
        <begin position="131"/>
        <end position="136"/>
    </location>
    <ligand>
        <name>S-adenosyl-L-methionine</name>
        <dbReference type="ChEBI" id="CHEBI:59789"/>
    </ligand>
</feature>
<dbReference type="InterPro" id="IPR016009">
    <property type="entry name" value="tRNA_MeTrfase_TRMD/TRM10"/>
</dbReference>
<dbReference type="FunFam" id="1.10.1270.20:FF:000001">
    <property type="entry name" value="tRNA (guanine-N(1)-)-methyltransferase"/>
    <property type="match status" value="1"/>
</dbReference>
<dbReference type="CDD" id="cd18080">
    <property type="entry name" value="TrmD-like"/>
    <property type="match status" value="1"/>
</dbReference>
<sequence length="241" mass="27127">MRVDVLTLFPKMFEGSFSESLMSRAQEKGLFTLHLTNIRDFTQDKHQTADDSPYGGGSGMVMKPEPIFEAVNSLNPNKKARVILMCPSGEPLTQQKVIEFSKEEHLIIICGHYEGFDERVRENLATDEISIGDYVLTGGELPAMVLIDSVVRQIPGVVKEEESLTNESYYNGLLDYPSYTRPEEFSGLSLPDVLKSGHHKEIAQWRKKEALTRTFFRRPDLIAKMSLTEADKAIIAEIING</sequence>
<dbReference type="GO" id="GO:0002939">
    <property type="term" value="P:tRNA N1-guanine methylation"/>
    <property type="evidence" value="ECO:0007669"/>
    <property type="project" value="TreeGrafter"/>
</dbReference>
<dbReference type="Gene3D" id="3.40.1280.10">
    <property type="match status" value="1"/>
</dbReference>
<dbReference type="SUPFAM" id="SSF75217">
    <property type="entry name" value="alpha/beta knot"/>
    <property type="match status" value="1"/>
</dbReference>
<dbReference type="GO" id="GO:0052906">
    <property type="term" value="F:tRNA (guanine(37)-N1)-methyltransferase activity"/>
    <property type="evidence" value="ECO:0007669"/>
    <property type="project" value="UniProtKB-UniRule"/>
</dbReference>
<dbReference type="NCBIfam" id="NF000648">
    <property type="entry name" value="PRK00026.1"/>
    <property type="match status" value="1"/>
</dbReference>
<dbReference type="EMBL" id="WPAF01000007">
    <property type="protein sequence ID" value="KAF0134529.1"/>
    <property type="molecule type" value="Genomic_DNA"/>
</dbReference>
<feature type="domain" description="tRNA methyltransferase TRMD/TRM10-type" evidence="18">
    <location>
        <begin position="1"/>
        <end position="223"/>
    </location>
</feature>
<keyword evidence="9 15" id="KW-0808">Transferase</keyword>
<evidence type="ECO:0000256" key="13">
    <source>
        <dbReference type="ARBA" id="ARBA00033392"/>
    </source>
</evidence>
<dbReference type="InterPro" id="IPR023148">
    <property type="entry name" value="tRNA_m1G_MeTrfase_C_sf"/>
</dbReference>
<comment type="caution">
    <text evidence="19">The sequence shown here is derived from an EMBL/GenBank/DDBJ whole genome shotgun (WGS) entry which is preliminary data.</text>
</comment>
<evidence type="ECO:0000256" key="15">
    <source>
        <dbReference type="HAMAP-Rule" id="MF_00605"/>
    </source>
</evidence>
<evidence type="ECO:0000256" key="14">
    <source>
        <dbReference type="ARBA" id="ARBA00047783"/>
    </source>
</evidence>
<evidence type="ECO:0000256" key="11">
    <source>
        <dbReference type="ARBA" id="ARBA00022694"/>
    </source>
</evidence>
<evidence type="ECO:0000259" key="18">
    <source>
        <dbReference type="Pfam" id="PF01746"/>
    </source>
</evidence>
<dbReference type="PANTHER" id="PTHR46417">
    <property type="entry name" value="TRNA (GUANINE-N(1)-)-METHYLTRANSFERASE"/>
    <property type="match status" value="1"/>
</dbReference>
<reference evidence="19 20" key="1">
    <citation type="submission" date="2019-12" db="EMBL/GenBank/DDBJ databases">
        <authorList>
            <person name="Wolfe R."/>
            <person name="Danczak R."/>
            <person name="Wilkins M."/>
        </authorList>
    </citation>
    <scope>NUCLEOTIDE SEQUENCE [LARGE SCALE GENOMIC DNA]</scope>
    <source>
        <strain evidence="19">X2_MaxBin.013</strain>
    </source>
</reference>
<name>A0A833L1I0_UNCSA</name>
<dbReference type="InterPro" id="IPR029026">
    <property type="entry name" value="tRNA_m1G_MTases_N"/>
</dbReference>
<dbReference type="FunFam" id="3.40.1280.10:FF:000001">
    <property type="entry name" value="tRNA (guanine-N(1)-)-methyltransferase"/>
    <property type="match status" value="1"/>
</dbReference>
<evidence type="ECO:0000256" key="8">
    <source>
        <dbReference type="ARBA" id="ARBA00022603"/>
    </source>
</evidence>
<evidence type="ECO:0000256" key="3">
    <source>
        <dbReference type="ARBA" id="ARBA00007630"/>
    </source>
</evidence>
<accession>A0A833L1I0</accession>
<dbReference type="GO" id="GO:0005829">
    <property type="term" value="C:cytosol"/>
    <property type="evidence" value="ECO:0007669"/>
    <property type="project" value="TreeGrafter"/>
</dbReference>
<evidence type="ECO:0000256" key="7">
    <source>
        <dbReference type="ARBA" id="ARBA00022490"/>
    </source>
</evidence>
<comment type="subcellular location">
    <subcellularLocation>
        <location evidence="2 15 17">Cytoplasm</location>
    </subcellularLocation>
</comment>
<evidence type="ECO:0000256" key="9">
    <source>
        <dbReference type="ARBA" id="ARBA00022679"/>
    </source>
</evidence>
<dbReference type="Gene3D" id="1.10.1270.20">
    <property type="entry name" value="tRNA(m1g37)methyltransferase, domain 2"/>
    <property type="match status" value="1"/>
</dbReference>
<comment type="catalytic activity">
    <reaction evidence="14 15 17">
        <text>guanosine(37) in tRNA + S-adenosyl-L-methionine = N(1)-methylguanosine(37) in tRNA + S-adenosyl-L-homocysteine + H(+)</text>
        <dbReference type="Rhea" id="RHEA:36899"/>
        <dbReference type="Rhea" id="RHEA-COMP:10145"/>
        <dbReference type="Rhea" id="RHEA-COMP:10147"/>
        <dbReference type="ChEBI" id="CHEBI:15378"/>
        <dbReference type="ChEBI" id="CHEBI:57856"/>
        <dbReference type="ChEBI" id="CHEBI:59789"/>
        <dbReference type="ChEBI" id="CHEBI:73542"/>
        <dbReference type="ChEBI" id="CHEBI:74269"/>
        <dbReference type="EC" id="2.1.1.228"/>
    </reaction>
</comment>
<dbReference type="PANTHER" id="PTHR46417:SF1">
    <property type="entry name" value="TRNA (GUANINE-N(1)-)-METHYLTRANSFERASE"/>
    <property type="match status" value="1"/>
</dbReference>
<dbReference type="AlphaFoldDB" id="A0A833L1I0"/>
<evidence type="ECO:0000256" key="2">
    <source>
        <dbReference type="ARBA" id="ARBA00004496"/>
    </source>
</evidence>
<evidence type="ECO:0000256" key="6">
    <source>
        <dbReference type="ARBA" id="ARBA00014679"/>
    </source>
</evidence>
<dbReference type="InterPro" id="IPR029028">
    <property type="entry name" value="Alpha/beta_knot_MTases"/>
</dbReference>
<organism evidence="19 20">
    <name type="scientific">Candidatus Saganbacteria bacterium</name>
    <dbReference type="NCBI Taxonomy" id="2575572"/>
    <lineage>
        <taxon>Bacteria</taxon>
        <taxon>Bacillati</taxon>
        <taxon>Saganbacteria</taxon>
    </lineage>
</organism>
<dbReference type="EC" id="2.1.1.228" evidence="5 15"/>
<proteinExistence type="inferred from homology"/>
<evidence type="ECO:0000313" key="19">
    <source>
        <dbReference type="EMBL" id="KAF0134529.1"/>
    </source>
</evidence>
<evidence type="ECO:0000256" key="12">
    <source>
        <dbReference type="ARBA" id="ARBA00029736"/>
    </source>
</evidence>